<sequence length="295" mass="29323">MRGRRRGATDPGTAPPAGPVEAVEAVDDLPGFYDSPPGSPAALTAAPPPVEQREAPAGDPDSAPTDPRRRRWVAAAAAAVVLVGAATTVAVVAGQGTDHAQGGGTDTTADRTSASATSSTSSRPAASTSPAAPLTAAAAGDLAGVELSPGGDGFTAALTWTGVVLEPRAVGVTVAYPQLTVSSDGTQAVAHLELAVWNCLADTPPADPATADCRRSLTEYADLGSPDLQVTRTADGVELVGTFATYTRPNGSPEAYTGRSYPVEIGITRTADGASGTLGLGSGEATVVPPGQLDD</sequence>
<keyword evidence="4" id="KW-1185">Reference proteome</keyword>
<feature type="region of interest" description="Disordered" evidence="1">
    <location>
        <begin position="1"/>
        <end position="69"/>
    </location>
</feature>
<evidence type="ECO:0000313" key="4">
    <source>
        <dbReference type="Proteomes" id="UP000199088"/>
    </source>
</evidence>
<feature type="transmembrane region" description="Helical" evidence="2">
    <location>
        <begin position="72"/>
        <end position="93"/>
    </location>
</feature>
<keyword evidence="2" id="KW-0472">Membrane</keyword>
<dbReference type="STRING" id="1052260.SAMN05660199_01380"/>
<proteinExistence type="predicted"/>
<accession>A0A1H0H8K9</accession>
<reference evidence="4" key="1">
    <citation type="submission" date="2016-10" db="EMBL/GenBank/DDBJ databases">
        <authorList>
            <person name="Varghese N."/>
            <person name="Submissions S."/>
        </authorList>
    </citation>
    <scope>NUCLEOTIDE SEQUENCE [LARGE SCALE GENOMIC DNA]</scope>
    <source>
        <strain evidence="4">DSM 45843</strain>
    </source>
</reference>
<protein>
    <submittedName>
        <fullName evidence="3">Uncharacterized protein</fullName>
    </submittedName>
</protein>
<dbReference type="EMBL" id="FNIR01000004">
    <property type="protein sequence ID" value="SDO15509.1"/>
    <property type="molecule type" value="Genomic_DNA"/>
</dbReference>
<dbReference type="Proteomes" id="UP000199088">
    <property type="component" value="Unassembled WGS sequence"/>
</dbReference>
<feature type="region of interest" description="Disordered" evidence="1">
    <location>
        <begin position="96"/>
        <end position="133"/>
    </location>
</feature>
<gene>
    <name evidence="3" type="ORF">SAMN05660199_01380</name>
</gene>
<evidence type="ECO:0000313" key="3">
    <source>
        <dbReference type="EMBL" id="SDO15509.1"/>
    </source>
</evidence>
<name>A0A1H0H8K9_9ACTN</name>
<organism evidence="3 4">
    <name type="scientific">Klenkia soli</name>
    <dbReference type="NCBI Taxonomy" id="1052260"/>
    <lineage>
        <taxon>Bacteria</taxon>
        <taxon>Bacillati</taxon>
        <taxon>Actinomycetota</taxon>
        <taxon>Actinomycetes</taxon>
        <taxon>Geodermatophilales</taxon>
        <taxon>Geodermatophilaceae</taxon>
        <taxon>Klenkia</taxon>
    </lineage>
</organism>
<keyword evidence="2" id="KW-0812">Transmembrane</keyword>
<evidence type="ECO:0000256" key="1">
    <source>
        <dbReference type="SAM" id="MobiDB-lite"/>
    </source>
</evidence>
<evidence type="ECO:0000256" key="2">
    <source>
        <dbReference type="SAM" id="Phobius"/>
    </source>
</evidence>
<keyword evidence="2" id="KW-1133">Transmembrane helix</keyword>
<dbReference type="AlphaFoldDB" id="A0A1H0H8K9"/>